<dbReference type="Pfam" id="PF00583">
    <property type="entry name" value="Acetyltransf_1"/>
    <property type="match status" value="1"/>
</dbReference>
<keyword evidence="1" id="KW-0808">Transferase</keyword>
<dbReference type="Gene3D" id="3.40.630.30">
    <property type="match status" value="1"/>
</dbReference>
<dbReference type="CDD" id="cd04301">
    <property type="entry name" value="NAT_SF"/>
    <property type="match status" value="1"/>
</dbReference>
<accession>A0ABP3KEV4</accession>
<evidence type="ECO:0000313" key="3">
    <source>
        <dbReference type="EMBL" id="GAA0478117.1"/>
    </source>
</evidence>
<feature type="domain" description="N-acetyltransferase" evidence="2">
    <location>
        <begin position="1"/>
        <end position="167"/>
    </location>
</feature>
<dbReference type="PROSITE" id="PS51186">
    <property type="entry name" value="GNAT"/>
    <property type="match status" value="1"/>
</dbReference>
<evidence type="ECO:0000313" key="4">
    <source>
        <dbReference type="Proteomes" id="UP001500909"/>
    </source>
</evidence>
<organism evidence="3 4">
    <name type="scientific">Streptomyces olivaceiscleroticus</name>
    <dbReference type="NCBI Taxonomy" id="68245"/>
    <lineage>
        <taxon>Bacteria</taxon>
        <taxon>Bacillati</taxon>
        <taxon>Actinomycetota</taxon>
        <taxon>Actinomycetes</taxon>
        <taxon>Kitasatosporales</taxon>
        <taxon>Streptomycetaceae</taxon>
        <taxon>Streptomyces</taxon>
    </lineage>
</organism>
<protein>
    <submittedName>
        <fullName evidence="3">GNAT family N-acetyltransferase</fullName>
    </submittedName>
</protein>
<proteinExistence type="predicted"/>
<dbReference type="InterPro" id="IPR000182">
    <property type="entry name" value="GNAT_dom"/>
</dbReference>
<evidence type="ECO:0000256" key="1">
    <source>
        <dbReference type="ARBA" id="ARBA00022679"/>
    </source>
</evidence>
<comment type="caution">
    <text evidence="3">The sequence shown here is derived from an EMBL/GenBank/DDBJ whole genome shotgun (WGS) entry which is preliminary data.</text>
</comment>
<dbReference type="SUPFAM" id="SSF55729">
    <property type="entry name" value="Acyl-CoA N-acyltransferases (Nat)"/>
    <property type="match status" value="1"/>
</dbReference>
<dbReference type="Proteomes" id="UP001500909">
    <property type="component" value="Unassembled WGS sequence"/>
</dbReference>
<reference evidence="4" key="1">
    <citation type="journal article" date="2019" name="Int. J. Syst. Evol. Microbiol.">
        <title>The Global Catalogue of Microorganisms (GCM) 10K type strain sequencing project: providing services to taxonomists for standard genome sequencing and annotation.</title>
        <authorList>
            <consortium name="The Broad Institute Genomics Platform"/>
            <consortium name="The Broad Institute Genome Sequencing Center for Infectious Disease"/>
            <person name="Wu L."/>
            <person name="Ma J."/>
        </authorList>
    </citation>
    <scope>NUCLEOTIDE SEQUENCE [LARGE SCALE GENOMIC DNA]</scope>
    <source>
        <strain evidence="4">JCM 4805</strain>
    </source>
</reference>
<dbReference type="InterPro" id="IPR016181">
    <property type="entry name" value="Acyl_CoA_acyltransferase"/>
</dbReference>
<dbReference type="EMBL" id="BAAABY010000033">
    <property type="protein sequence ID" value="GAA0478117.1"/>
    <property type="molecule type" value="Genomic_DNA"/>
</dbReference>
<sequence>MTEDDIEAVCAVRVRGWQWAYAGLVPQHFLDGLDVEEEAQRRRELFTKAPAEVVNLVAERAGSVTGWAAVGPYRDETTGRRDDALAELYALYVMPEQVGTGIGRALMTASLDLTRERGYPGMRLWVLEHNVRARRFYERAGFAPDGAEEAFELAGVLVPEVRYARSL</sequence>
<evidence type="ECO:0000259" key="2">
    <source>
        <dbReference type="PROSITE" id="PS51186"/>
    </source>
</evidence>
<dbReference type="PANTHER" id="PTHR13947">
    <property type="entry name" value="GNAT FAMILY N-ACETYLTRANSFERASE"/>
    <property type="match status" value="1"/>
</dbReference>
<gene>
    <name evidence="3" type="ORF">GCM10010361_48300</name>
</gene>
<keyword evidence="4" id="KW-1185">Reference proteome</keyword>
<name>A0ABP3KEV4_9ACTN</name>
<dbReference type="InterPro" id="IPR050769">
    <property type="entry name" value="NAT_camello-type"/>
</dbReference>
<dbReference type="PANTHER" id="PTHR13947:SF37">
    <property type="entry name" value="LD18367P"/>
    <property type="match status" value="1"/>
</dbReference>